<keyword evidence="2" id="KW-1185">Reference proteome</keyword>
<dbReference type="AlphaFoldDB" id="A0A0D2AKX9"/>
<name>A0A0D2AKX9_9PEZI</name>
<dbReference type="HOGENOM" id="CLU_047846_0_0_1"/>
<organism evidence="1 2">
    <name type="scientific">Verruconis gallopava</name>
    <dbReference type="NCBI Taxonomy" id="253628"/>
    <lineage>
        <taxon>Eukaryota</taxon>
        <taxon>Fungi</taxon>
        <taxon>Dikarya</taxon>
        <taxon>Ascomycota</taxon>
        <taxon>Pezizomycotina</taxon>
        <taxon>Dothideomycetes</taxon>
        <taxon>Pleosporomycetidae</taxon>
        <taxon>Venturiales</taxon>
        <taxon>Sympoventuriaceae</taxon>
        <taxon>Verruconis</taxon>
    </lineage>
</organism>
<reference evidence="1 2" key="1">
    <citation type="submission" date="2015-01" db="EMBL/GenBank/DDBJ databases">
        <title>The Genome Sequence of Ochroconis gallopava CBS43764.</title>
        <authorList>
            <consortium name="The Broad Institute Genomics Platform"/>
            <person name="Cuomo C."/>
            <person name="de Hoog S."/>
            <person name="Gorbushina A."/>
            <person name="Stielow B."/>
            <person name="Teixiera M."/>
            <person name="Abouelleil A."/>
            <person name="Chapman S.B."/>
            <person name="Priest M."/>
            <person name="Young S.K."/>
            <person name="Wortman J."/>
            <person name="Nusbaum C."/>
            <person name="Birren B."/>
        </authorList>
    </citation>
    <scope>NUCLEOTIDE SEQUENCE [LARGE SCALE GENOMIC DNA]</scope>
    <source>
        <strain evidence="1 2">CBS 43764</strain>
    </source>
</reference>
<protein>
    <submittedName>
        <fullName evidence="1">Uncharacterized protein</fullName>
    </submittedName>
</protein>
<sequence>MSRPAGSSLQFICKQCRHTLRRKIGQDARRFTTTRLLESRALPTFKPTSSPELDGLLSTIRMKYFLPQYLNEHQRKLIRSSKLRSQLENDPVYATFGDEEIRLQHMDIANEMPRKSAFLKAISLFASEDWKNLPSLLEGYHHAKANLDPQWLGLMIQMAREAGVMNIVVQCLAQVERNGLSLGIPTVREQILLGIRQIAREAKWDVEGTKTLRKAEHVLRHMEHPAHCGSRTVSDQDPRAEAYVVAIPLELAARQAIRAGRDERNKVEIYSNRLIAALAQQKSALTETACWRLGNNLVKPLNIKKAVESLDLLVAKFIPVQSALKLAQQLRGDSWTDDERAFVAYLVKQIEQKLDAAVQEVSKYASSGVEMKIPAIDEWRHVEH</sequence>
<dbReference type="GeneID" id="27310256"/>
<gene>
    <name evidence="1" type="ORF">PV09_02283</name>
</gene>
<dbReference type="RefSeq" id="XP_016217312.1">
    <property type="nucleotide sequence ID" value="XM_016355296.1"/>
</dbReference>
<accession>A0A0D2AKX9</accession>
<dbReference type="InParanoid" id="A0A0D2AKX9"/>
<evidence type="ECO:0000313" key="2">
    <source>
        <dbReference type="Proteomes" id="UP000053259"/>
    </source>
</evidence>
<dbReference type="Proteomes" id="UP000053259">
    <property type="component" value="Unassembled WGS sequence"/>
</dbReference>
<dbReference type="OrthoDB" id="5405126at2759"/>
<proteinExistence type="predicted"/>
<evidence type="ECO:0000313" key="1">
    <source>
        <dbReference type="EMBL" id="KIW07443.1"/>
    </source>
</evidence>
<dbReference type="EMBL" id="KN847533">
    <property type="protein sequence ID" value="KIW07443.1"/>
    <property type="molecule type" value="Genomic_DNA"/>
</dbReference>
<dbReference type="VEuPathDB" id="FungiDB:PV09_02283"/>